<dbReference type="SUPFAM" id="SSF103481">
    <property type="entry name" value="Multidrug resistance efflux transporter EmrE"/>
    <property type="match status" value="2"/>
</dbReference>
<feature type="transmembrane region" description="Helical" evidence="7">
    <location>
        <begin position="168"/>
        <end position="186"/>
    </location>
</feature>
<feature type="transmembrane region" description="Helical" evidence="7">
    <location>
        <begin position="259"/>
        <end position="279"/>
    </location>
</feature>
<evidence type="ECO:0000256" key="6">
    <source>
        <dbReference type="ARBA" id="ARBA00023136"/>
    </source>
</evidence>
<gene>
    <name evidence="9" type="ORF">GEAM_4332</name>
</gene>
<comment type="similarity">
    <text evidence="2">Belongs to the EamA transporter family.</text>
</comment>
<feature type="transmembrane region" description="Helical" evidence="7">
    <location>
        <begin position="49"/>
        <end position="71"/>
    </location>
</feature>
<evidence type="ECO:0000256" key="4">
    <source>
        <dbReference type="ARBA" id="ARBA00022692"/>
    </source>
</evidence>
<keyword evidence="5 7" id="KW-1133">Transmembrane helix</keyword>
<dbReference type="OrthoDB" id="9809509at2"/>
<proteinExistence type="inferred from homology"/>
<feature type="transmembrane region" description="Helical" evidence="7">
    <location>
        <begin position="231"/>
        <end position="252"/>
    </location>
</feature>
<evidence type="ECO:0000313" key="10">
    <source>
        <dbReference type="Proteomes" id="UP000028640"/>
    </source>
</evidence>
<evidence type="ECO:0000256" key="1">
    <source>
        <dbReference type="ARBA" id="ARBA00004651"/>
    </source>
</evidence>
<feature type="transmembrane region" description="Helical" evidence="7">
    <location>
        <begin position="285"/>
        <end position="304"/>
    </location>
</feature>
<dbReference type="GeneID" id="78382277"/>
<keyword evidence="4 7" id="KW-0812">Transmembrane</keyword>
<dbReference type="STRING" id="910964.GEAM_4332"/>
<evidence type="ECO:0000256" key="2">
    <source>
        <dbReference type="ARBA" id="ARBA00007362"/>
    </source>
</evidence>
<reference evidence="9 10" key="1">
    <citation type="submission" date="2014-05" db="EMBL/GenBank/DDBJ databases">
        <title>ATOL: Assembling a taxonomically balanced genome-scale reconstruction of the evolutionary history of the Enterobacteriaceae.</title>
        <authorList>
            <person name="Plunkett G.III."/>
            <person name="Neeno-Eckwall E.C."/>
            <person name="Glasner J.D."/>
            <person name="Perna N.T."/>
        </authorList>
    </citation>
    <scope>NUCLEOTIDE SEQUENCE [LARGE SCALE GENOMIC DNA]</scope>
    <source>
        <strain evidence="9 10">ATCC 33852</strain>
    </source>
</reference>
<dbReference type="EMBL" id="JMPJ01000076">
    <property type="protein sequence ID" value="KFC77206.1"/>
    <property type="molecule type" value="Genomic_DNA"/>
</dbReference>
<evidence type="ECO:0000256" key="5">
    <source>
        <dbReference type="ARBA" id="ARBA00022989"/>
    </source>
</evidence>
<accession>A0A085G0G1</accession>
<dbReference type="InterPro" id="IPR050638">
    <property type="entry name" value="AA-Vitamin_Transporters"/>
</dbReference>
<dbReference type="PANTHER" id="PTHR32322">
    <property type="entry name" value="INNER MEMBRANE TRANSPORTER"/>
    <property type="match status" value="1"/>
</dbReference>
<keyword evidence="10" id="KW-1185">Reference proteome</keyword>
<evidence type="ECO:0000259" key="8">
    <source>
        <dbReference type="Pfam" id="PF00892"/>
    </source>
</evidence>
<sequence length="324" mass="34597">MLNGNTTDILPRKTDKKAVIGTFSLLACEALLVVAWSSGFVGARFSIDYTSALVVVFWRCVLVTVILFPFVIRQLRHTPLATLALNSGIGLLAMAGYLAGVVKGIELGVSAGLAALMADLLPIGTALLALIFMRQKPANVVWLGLLLGVAGVLMVSWGSLSLKAVPPWAYALPLLGMLSLAGATLLQKKFQPSTPLNLTTTLWLQSAASSVAFAVVAGSQGPLLPEMSRGLALSVLWTGLFSTFGGYGLYWFCLQRTSAVRVTSVLFLSPPVTLLWAWAMFGEPLSWTMLAGMAVSLLGIGMVIKGDSGKPSKISRFMRRYRPF</sequence>
<dbReference type="GO" id="GO:0016020">
    <property type="term" value="C:membrane"/>
    <property type="evidence" value="ECO:0007669"/>
    <property type="project" value="UniProtKB-SubCell"/>
</dbReference>
<feature type="transmembrane region" description="Helical" evidence="7">
    <location>
        <begin position="198"/>
        <end position="219"/>
    </location>
</feature>
<comment type="subcellular location">
    <subcellularLocation>
        <location evidence="1">Cell membrane</location>
        <topology evidence="1">Multi-pass membrane protein</topology>
    </subcellularLocation>
</comment>
<feature type="domain" description="EamA" evidence="8">
    <location>
        <begin position="31"/>
        <end position="156"/>
    </location>
</feature>
<dbReference type="PANTHER" id="PTHR32322:SF2">
    <property type="entry name" value="EAMA DOMAIN-CONTAINING PROTEIN"/>
    <property type="match status" value="1"/>
</dbReference>
<dbReference type="RefSeq" id="WP_084674160.1">
    <property type="nucleotide sequence ID" value="NZ_JMPJ01000076.1"/>
</dbReference>
<dbReference type="AlphaFoldDB" id="A0A085G0G1"/>
<dbReference type="InterPro" id="IPR037185">
    <property type="entry name" value="EmrE-like"/>
</dbReference>
<dbReference type="Proteomes" id="UP000028640">
    <property type="component" value="Unassembled WGS sequence"/>
</dbReference>
<keyword evidence="3" id="KW-1003">Cell membrane</keyword>
<feature type="domain" description="EamA" evidence="8">
    <location>
        <begin position="168"/>
        <end position="303"/>
    </location>
</feature>
<feature type="transmembrane region" description="Helical" evidence="7">
    <location>
        <begin position="140"/>
        <end position="162"/>
    </location>
</feature>
<comment type="caution">
    <text evidence="9">The sequence shown here is derived from an EMBL/GenBank/DDBJ whole genome shotgun (WGS) entry which is preliminary data.</text>
</comment>
<evidence type="ECO:0000256" key="7">
    <source>
        <dbReference type="SAM" id="Phobius"/>
    </source>
</evidence>
<feature type="transmembrane region" description="Helical" evidence="7">
    <location>
        <begin position="111"/>
        <end position="133"/>
    </location>
</feature>
<feature type="transmembrane region" description="Helical" evidence="7">
    <location>
        <begin position="83"/>
        <end position="105"/>
    </location>
</feature>
<dbReference type="InterPro" id="IPR000620">
    <property type="entry name" value="EamA_dom"/>
</dbReference>
<evidence type="ECO:0000256" key="3">
    <source>
        <dbReference type="ARBA" id="ARBA00022475"/>
    </source>
</evidence>
<dbReference type="Pfam" id="PF00892">
    <property type="entry name" value="EamA"/>
    <property type="match status" value="2"/>
</dbReference>
<evidence type="ECO:0000313" key="9">
    <source>
        <dbReference type="EMBL" id="KFC77206.1"/>
    </source>
</evidence>
<dbReference type="eggNOG" id="COG0697">
    <property type="taxonomic scope" value="Bacteria"/>
</dbReference>
<protein>
    <submittedName>
        <fullName evidence="9">Drug/metabolite transporter (DMT) superfamily permease</fullName>
    </submittedName>
</protein>
<organism evidence="9 10">
    <name type="scientific">Ewingella americana (strain ATCC 33852 / DSM 4580 / CCUG 14506 / JCM 5911 / LMG 7869 / NCTC 12157 / CDC 1468-78)</name>
    <dbReference type="NCBI Taxonomy" id="910964"/>
    <lineage>
        <taxon>Bacteria</taxon>
        <taxon>Pseudomonadati</taxon>
        <taxon>Pseudomonadota</taxon>
        <taxon>Gammaproteobacteria</taxon>
        <taxon>Enterobacterales</taxon>
        <taxon>Yersiniaceae</taxon>
        <taxon>Ewingella</taxon>
    </lineage>
</organism>
<feature type="transmembrane region" description="Helical" evidence="7">
    <location>
        <begin position="18"/>
        <end position="37"/>
    </location>
</feature>
<name>A0A085G0G1_EWIA3</name>
<keyword evidence="6 7" id="KW-0472">Membrane</keyword>